<evidence type="ECO:0000313" key="2">
    <source>
        <dbReference type="Proteomes" id="UP001265746"/>
    </source>
</evidence>
<keyword evidence="2" id="KW-1185">Reference proteome</keyword>
<protein>
    <submittedName>
        <fullName evidence="1">Uncharacterized protein</fullName>
    </submittedName>
</protein>
<dbReference type="AlphaFoldDB" id="A0AAD9SFS2"/>
<proteinExistence type="predicted"/>
<name>A0AAD9SFS2_PHOAM</name>
<accession>A0AAD9SFS2</accession>
<gene>
    <name evidence="1" type="ORF">N8I77_005350</name>
</gene>
<dbReference type="EMBL" id="JAUJFL010000003">
    <property type="protein sequence ID" value="KAK2606615.1"/>
    <property type="molecule type" value="Genomic_DNA"/>
</dbReference>
<sequence length="128" mass="14696">MTVKDRLEARRLPDHSIIGENLDGLPDCYASDPIPNKAPPQLPSPFANADRLPFSQKQCMIEKANVVKNLPILKLNVKDFCDMPNWIRVGSWVDWHYFPCVDKKCPWPRKESKKQSAAWFKNTCGWVG</sequence>
<comment type="caution">
    <text evidence="1">The sequence shown here is derived from an EMBL/GenBank/DDBJ whole genome shotgun (WGS) entry which is preliminary data.</text>
</comment>
<dbReference type="Proteomes" id="UP001265746">
    <property type="component" value="Unassembled WGS sequence"/>
</dbReference>
<reference evidence="1" key="1">
    <citation type="submission" date="2023-06" db="EMBL/GenBank/DDBJ databases">
        <authorList>
            <person name="Noh H."/>
        </authorList>
    </citation>
    <scope>NUCLEOTIDE SEQUENCE</scope>
    <source>
        <strain evidence="1">DUCC20226</strain>
    </source>
</reference>
<organism evidence="1 2">
    <name type="scientific">Phomopsis amygdali</name>
    <name type="common">Fusicoccum amygdali</name>
    <dbReference type="NCBI Taxonomy" id="1214568"/>
    <lineage>
        <taxon>Eukaryota</taxon>
        <taxon>Fungi</taxon>
        <taxon>Dikarya</taxon>
        <taxon>Ascomycota</taxon>
        <taxon>Pezizomycotina</taxon>
        <taxon>Sordariomycetes</taxon>
        <taxon>Sordariomycetidae</taxon>
        <taxon>Diaporthales</taxon>
        <taxon>Diaporthaceae</taxon>
        <taxon>Diaporthe</taxon>
    </lineage>
</organism>
<evidence type="ECO:0000313" key="1">
    <source>
        <dbReference type="EMBL" id="KAK2606615.1"/>
    </source>
</evidence>